<name>A0A0P9CZG1_9BACL</name>
<organism evidence="3 4">
    <name type="scientific">Alicyclobacillus ferrooxydans</name>
    <dbReference type="NCBI Taxonomy" id="471514"/>
    <lineage>
        <taxon>Bacteria</taxon>
        <taxon>Bacillati</taxon>
        <taxon>Bacillota</taxon>
        <taxon>Bacilli</taxon>
        <taxon>Bacillales</taxon>
        <taxon>Alicyclobacillaceae</taxon>
        <taxon>Alicyclobacillus</taxon>
    </lineage>
</organism>
<dbReference type="RefSeq" id="WP_054970553.1">
    <property type="nucleotide sequence ID" value="NZ_LJCO01000077.1"/>
</dbReference>
<keyword evidence="4" id="KW-1185">Reference proteome</keyword>
<dbReference type="AlphaFoldDB" id="A0A0P9CZG1"/>
<dbReference type="GO" id="GO:0005829">
    <property type="term" value="C:cytosol"/>
    <property type="evidence" value="ECO:0007669"/>
    <property type="project" value="TreeGrafter"/>
</dbReference>
<dbReference type="PANTHER" id="PTHR30296:SF0">
    <property type="entry name" value="LACTATE UTILIZATION PROTEIN A"/>
    <property type="match status" value="1"/>
</dbReference>
<proteinExistence type="predicted"/>
<evidence type="ECO:0000313" key="3">
    <source>
        <dbReference type="EMBL" id="KPV42471.1"/>
    </source>
</evidence>
<reference evidence="3 4" key="1">
    <citation type="submission" date="2015-09" db="EMBL/GenBank/DDBJ databases">
        <title>Draft genome sequence of Alicyclobacillus ferrooxydans DSM 22381.</title>
        <authorList>
            <person name="Hemp J."/>
        </authorList>
    </citation>
    <scope>NUCLEOTIDE SEQUENCE [LARGE SCALE GENOMIC DNA]</scope>
    <source>
        <strain evidence="3 4">TC-34</strain>
    </source>
</reference>
<evidence type="ECO:0000256" key="1">
    <source>
        <dbReference type="SAM" id="MobiDB-lite"/>
    </source>
</evidence>
<dbReference type="Pfam" id="PF02754">
    <property type="entry name" value="CCG"/>
    <property type="match status" value="2"/>
</dbReference>
<dbReference type="STRING" id="471514.AN477_17580"/>
<dbReference type="PANTHER" id="PTHR30296">
    <property type="entry name" value="UNCHARACTERIZED PROTEIN YKGE"/>
    <property type="match status" value="1"/>
</dbReference>
<dbReference type="InterPro" id="IPR004017">
    <property type="entry name" value="Cys_rich_dom"/>
</dbReference>
<dbReference type="Proteomes" id="UP000050482">
    <property type="component" value="Unassembled WGS sequence"/>
</dbReference>
<feature type="region of interest" description="Disordered" evidence="1">
    <location>
        <begin position="223"/>
        <end position="247"/>
    </location>
</feature>
<accession>A0A0P9CZG1</accession>
<dbReference type="PATRIC" id="fig|471514.4.peg.4984"/>
<comment type="caution">
    <text evidence="3">The sequence shown here is derived from an EMBL/GenBank/DDBJ whole genome shotgun (WGS) entry which is preliminary data.</text>
</comment>
<sequence>MRAALFVTCLADSFYPDVGKSVVGVLRALGVEVTFPEGQTCCGQVTFNSGYWADTKAAAKRFIEVFEHEEYVVMPSGSCASMVREQYPQLLDGEPGWADRALSTAARVYEFSEFLVKVVGLEKIHATYHGTATYHTSCHMTRQLQVVDEPLAVLSRVNGLQLVPLRNNQDCCGFGGTFSVKLPEVSAAMADEKLQHMAETKADFVIASDLGCMMHLTGRAARQTHAGATPSSSVTPSSSLTPSASSAPLPMKHVAQVLAEGGLV</sequence>
<feature type="domain" description="Cysteine-rich" evidence="2">
    <location>
        <begin position="4"/>
        <end position="83"/>
    </location>
</feature>
<dbReference type="EMBL" id="LJCO01000077">
    <property type="protein sequence ID" value="KPV42471.1"/>
    <property type="molecule type" value="Genomic_DNA"/>
</dbReference>
<dbReference type="OrthoDB" id="9770306at2"/>
<feature type="domain" description="Cysteine-rich" evidence="2">
    <location>
        <begin position="133"/>
        <end position="216"/>
    </location>
</feature>
<protein>
    <recommendedName>
        <fullName evidence="2">Cysteine-rich domain-containing protein</fullName>
    </recommendedName>
</protein>
<evidence type="ECO:0000313" key="4">
    <source>
        <dbReference type="Proteomes" id="UP000050482"/>
    </source>
</evidence>
<gene>
    <name evidence="3" type="ORF">AN477_17580</name>
</gene>
<dbReference type="GO" id="GO:0016491">
    <property type="term" value="F:oxidoreductase activity"/>
    <property type="evidence" value="ECO:0007669"/>
    <property type="project" value="UniProtKB-ARBA"/>
</dbReference>
<feature type="compositionally biased region" description="Low complexity" evidence="1">
    <location>
        <begin position="228"/>
        <end position="247"/>
    </location>
</feature>
<evidence type="ECO:0000259" key="2">
    <source>
        <dbReference type="Pfam" id="PF02754"/>
    </source>
</evidence>